<gene>
    <name evidence="10" type="ORF">GCM10025874_13200</name>
</gene>
<dbReference type="PANTHER" id="PTHR30576:SF10">
    <property type="entry name" value="SLL5057 PROTEIN"/>
    <property type="match status" value="1"/>
</dbReference>
<dbReference type="AlphaFoldDB" id="A0AA37XC43"/>
<feature type="coiled-coil region" evidence="7">
    <location>
        <begin position="343"/>
        <end position="370"/>
    </location>
</feature>
<dbReference type="RefSeq" id="WP_284231273.1">
    <property type="nucleotide sequence ID" value="NZ_BSUL01000001.1"/>
</dbReference>
<dbReference type="Pfam" id="PF02397">
    <property type="entry name" value="Bac_transf"/>
    <property type="match status" value="1"/>
</dbReference>
<dbReference type="GO" id="GO:0016780">
    <property type="term" value="F:phosphotransferase activity, for other substituted phosphate groups"/>
    <property type="evidence" value="ECO:0007669"/>
    <property type="project" value="TreeGrafter"/>
</dbReference>
<dbReference type="InterPro" id="IPR017475">
    <property type="entry name" value="EPS_sugar_tfrase"/>
</dbReference>
<evidence type="ECO:0000256" key="6">
    <source>
        <dbReference type="ARBA" id="ARBA00023136"/>
    </source>
</evidence>
<feature type="domain" description="Bacterial sugar transferase" evidence="9">
    <location>
        <begin position="293"/>
        <end position="483"/>
    </location>
</feature>
<comment type="caution">
    <text evidence="10">The sequence shown here is derived from an EMBL/GenBank/DDBJ whole genome shotgun (WGS) entry which is preliminary data.</text>
</comment>
<organism evidence="10 11">
    <name type="scientific">Arenivirga flava</name>
    <dbReference type="NCBI Taxonomy" id="1930060"/>
    <lineage>
        <taxon>Bacteria</taxon>
        <taxon>Bacillati</taxon>
        <taxon>Actinomycetota</taxon>
        <taxon>Actinomycetes</taxon>
        <taxon>Micrococcales</taxon>
        <taxon>Microbacteriaceae</taxon>
        <taxon>Arenivirga</taxon>
    </lineage>
</organism>
<dbReference type="NCBIfam" id="TIGR03025">
    <property type="entry name" value="EPS_sugtrans"/>
    <property type="match status" value="1"/>
</dbReference>
<dbReference type="InterPro" id="IPR003362">
    <property type="entry name" value="Bact_transf"/>
</dbReference>
<evidence type="ECO:0000256" key="5">
    <source>
        <dbReference type="ARBA" id="ARBA00022989"/>
    </source>
</evidence>
<dbReference type="GO" id="GO:0016020">
    <property type="term" value="C:membrane"/>
    <property type="evidence" value="ECO:0007669"/>
    <property type="project" value="UniProtKB-SubCell"/>
</dbReference>
<dbReference type="Gene3D" id="3.40.50.720">
    <property type="entry name" value="NAD(P)-binding Rossmann-like Domain"/>
    <property type="match status" value="1"/>
</dbReference>
<evidence type="ECO:0000256" key="3">
    <source>
        <dbReference type="ARBA" id="ARBA00022679"/>
    </source>
</evidence>
<reference evidence="10 11" key="1">
    <citation type="journal article" date="2014" name="Int. J. Syst. Evol. Microbiol.">
        <title>Complete genome sequence of Corynebacterium casei LMG S-19264T (=DSM 44701T), isolated from a smear-ripened cheese.</title>
        <authorList>
            <consortium name="US DOE Joint Genome Institute (JGI-PGF)"/>
            <person name="Walter F."/>
            <person name="Albersmeier A."/>
            <person name="Kalinowski J."/>
            <person name="Ruckert C."/>
        </authorList>
    </citation>
    <scope>NUCLEOTIDE SEQUENCE [LARGE SCALE GENOMIC DNA]</scope>
    <source>
        <strain evidence="10 11">NBRC 112289</strain>
    </source>
</reference>
<evidence type="ECO:0000256" key="7">
    <source>
        <dbReference type="SAM" id="Coils"/>
    </source>
</evidence>
<feature type="transmembrane region" description="Helical" evidence="8">
    <location>
        <begin position="101"/>
        <end position="118"/>
    </location>
</feature>
<keyword evidence="4 8" id="KW-0812">Transmembrane</keyword>
<evidence type="ECO:0000259" key="9">
    <source>
        <dbReference type="Pfam" id="PF02397"/>
    </source>
</evidence>
<dbReference type="Pfam" id="PF13727">
    <property type="entry name" value="CoA_binding_3"/>
    <property type="match status" value="1"/>
</dbReference>
<sequence length="489" mass="54129">MSASVASGLARDDWQRRYARRLIVTDFLVVVWAVIGVQLVWLGTDEAAATFTNLAGDPGLGYSFISAGIIALWMLVISVTGSRGPRVIGIGTTEYRILIDWGLRLLLITASIFYFLKLDVARGYVLLAFPIGIAALLASRWLWRQWLRVEREKGRYSSRVILVGSRESVQHFARELARQPWAGYRVIAACVPGEASGTYAAVGGVKIIGGVDDVPRALETLGADTVVVCGSDDLPPQRVRELSWQLESGRYQFVVAPNLTDIGGPRIHTRPVAGLPLIHVETPRYDGMKRYTKRAFDVVATSCMLAILAVPMLIIAVIVKTTSPGGVLFRQERVGLNAQTFHMLKFRSMREDAEQLMANLEQNGDRLDNGGVLFKMREDPRVTNVGRVLRRYSLDELPQLLNVLGGSMSLVGPRPPLAREVSLYDRHVHRRFLVTPGITGLWQVSGRSDLSWEDSVRLDLFYVENWSLTGDLVILGRTARAVARGSGAY</sequence>
<keyword evidence="5 8" id="KW-1133">Transmembrane helix</keyword>
<keyword evidence="7" id="KW-0175">Coiled coil</keyword>
<dbReference type="Proteomes" id="UP001157160">
    <property type="component" value="Unassembled WGS sequence"/>
</dbReference>
<accession>A0AA37XC43</accession>
<comment type="subcellular location">
    <subcellularLocation>
        <location evidence="1">Membrane</location>
        <topology evidence="1">Multi-pass membrane protein</topology>
    </subcellularLocation>
</comment>
<evidence type="ECO:0000256" key="4">
    <source>
        <dbReference type="ARBA" id="ARBA00022692"/>
    </source>
</evidence>
<evidence type="ECO:0000256" key="2">
    <source>
        <dbReference type="ARBA" id="ARBA00006464"/>
    </source>
</evidence>
<feature type="transmembrane region" description="Helical" evidence="8">
    <location>
        <begin position="21"/>
        <end position="41"/>
    </location>
</feature>
<name>A0AA37XC43_9MICO</name>
<proteinExistence type="inferred from homology"/>
<keyword evidence="3" id="KW-0808">Transferase</keyword>
<comment type="similarity">
    <text evidence="2">Belongs to the bacterial sugar transferase family.</text>
</comment>
<dbReference type="EMBL" id="BSUL01000001">
    <property type="protein sequence ID" value="GMA28067.1"/>
    <property type="molecule type" value="Genomic_DNA"/>
</dbReference>
<feature type="transmembrane region" description="Helical" evidence="8">
    <location>
        <begin position="61"/>
        <end position="80"/>
    </location>
</feature>
<evidence type="ECO:0000313" key="10">
    <source>
        <dbReference type="EMBL" id="GMA28067.1"/>
    </source>
</evidence>
<keyword evidence="6 8" id="KW-0472">Membrane</keyword>
<feature type="transmembrane region" description="Helical" evidence="8">
    <location>
        <begin position="298"/>
        <end position="319"/>
    </location>
</feature>
<evidence type="ECO:0000256" key="8">
    <source>
        <dbReference type="SAM" id="Phobius"/>
    </source>
</evidence>
<evidence type="ECO:0000313" key="11">
    <source>
        <dbReference type="Proteomes" id="UP001157160"/>
    </source>
</evidence>
<feature type="transmembrane region" description="Helical" evidence="8">
    <location>
        <begin position="124"/>
        <end position="143"/>
    </location>
</feature>
<evidence type="ECO:0000256" key="1">
    <source>
        <dbReference type="ARBA" id="ARBA00004141"/>
    </source>
</evidence>
<protein>
    <submittedName>
        <fullName evidence="10">Polyprenyl glycosylphosphotransferase</fullName>
    </submittedName>
</protein>
<dbReference type="PANTHER" id="PTHR30576">
    <property type="entry name" value="COLANIC BIOSYNTHESIS UDP-GLUCOSE LIPID CARRIER TRANSFERASE"/>
    <property type="match status" value="1"/>
</dbReference>
<keyword evidence="11" id="KW-1185">Reference proteome</keyword>